<keyword evidence="1" id="KW-0808">Transferase</keyword>
<evidence type="ECO:0000313" key="1">
    <source>
        <dbReference type="EMBL" id="GAA2145536.1"/>
    </source>
</evidence>
<dbReference type="Gene3D" id="3.40.50.300">
    <property type="entry name" value="P-loop containing nucleotide triphosphate hydrolases"/>
    <property type="match status" value="1"/>
</dbReference>
<dbReference type="Proteomes" id="UP001501771">
    <property type="component" value="Unassembled WGS sequence"/>
</dbReference>
<dbReference type="RefSeq" id="WP_344151030.1">
    <property type="nucleotide sequence ID" value="NZ_BAAAQR010000005.1"/>
</dbReference>
<accession>A0ABN2ZPT7</accession>
<dbReference type="Pfam" id="PF13238">
    <property type="entry name" value="AAA_18"/>
    <property type="match status" value="1"/>
</dbReference>
<dbReference type="SUPFAM" id="SSF52540">
    <property type="entry name" value="P-loop containing nucleoside triphosphate hydrolases"/>
    <property type="match status" value="1"/>
</dbReference>
<dbReference type="GO" id="GO:0016301">
    <property type="term" value="F:kinase activity"/>
    <property type="evidence" value="ECO:0007669"/>
    <property type="project" value="UniProtKB-KW"/>
</dbReference>
<protein>
    <submittedName>
        <fullName evidence="1">Nucleoside kinase</fullName>
    </submittedName>
</protein>
<dbReference type="EMBL" id="BAAAQR010000005">
    <property type="protein sequence ID" value="GAA2145536.1"/>
    <property type="molecule type" value="Genomic_DNA"/>
</dbReference>
<evidence type="ECO:0000313" key="2">
    <source>
        <dbReference type="Proteomes" id="UP001501771"/>
    </source>
</evidence>
<reference evidence="1 2" key="1">
    <citation type="journal article" date="2019" name="Int. J. Syst. Evol. Microbiol.">
        <title>The Global Catalogue of Microorganisms (GCM) 10K type strain sequencing project: providing services to taxonomists for standard genome sequencing and annotation.</title>
        <authorList>
            <consortium name="The Broad Institute Genomics Platform"/>
            <consortium name="The Broad Institute Genome Sequencing Center for Infectious Disease"/>
            <person name="Wu L."/>
            <person name="Ma J."/>
        </authorList>
    </citation>
    <scope>NUCLEOTIDE SEQUENCE [LARGE SCALE GENOMIC DNA]</scope>
    <source>
        <strain evidence="1 2">JCM 16022</strain>
    </source>
</reference>
<gene>
    <name evidence="1" type="ORF">GCM10009844_20390</name>
</gene>
<organism evidence="1 2">
    <name type="scientific">Nocardioides koreensis</name>
    <dbReference type="NCBI Taxonomy" id="433651"/>
    <lineage>
        <taxon>Bacteria</taxon>
        <taxon>Bacillati</taxon>
        <taxon>Actinomycetota</taxon>
        <taxon>Actinomycetes</taxon>
        <taxon>Propionibacteriales</taxon>
        <taxon>Nocardioidaceae</taxon>
        <taxon>Nocardioides</taxon>
    </lineage>
</organism>
<name>A0ABN2ZPT7_9ACTN</name>
<proteinExistence type="predicted"/>
<comment type="caution">
    <text evidence="1">The sequence shown here is derived from an EMBL/GenBank/DDBJ whole genome shotgun (WGS) entry which is preliminary data.</text>
</comment>
<dbReference type="InterPro" id="IPR027417">
    <property type="entry name" value="P-loop_NTPase"/>
</dbReference>
<keyword evidence="1" id="KW-0418">Kinase</keyword>
<sequence length="173" mass="19525">MGLRNYLIEGVSCTGKTSVCKELRRRGFDAINGDTELAYQGDPETGEPTGHVPSHWHHIWDVDRVRALVADKGERCTFFCGGSRNFSKFQDLFDGVFVLEIDLDTLNRRLDQRPEDEFGARQSERDLIMRLHRTKEDTPKNGIRIDATAPLDDVVDEILRHAKAIDSNDAGPA</sequence>
<keyword evidence="2" id="KW-1185">Reference proteome</keyword>